<dbReference type="EMBL" id="PIXR01001834">
    <property type="protein sequence ID" value="TBT99962.1"/>
    <property type="molecule type" value="Genomic_DNA"/>
</dbReference>
<evidence type="ECO:0000313" key="3">
    <source>
        <dbReference type="Proteomes" id="UP000293045"/>
    </source>
</evidence>
<proteinExistence type="predicted"/>
<reference evidence="2 3" key="1">
    <citation type="submission" date="2017-12" db="EMBL/GenBank/DDBJ databases">
        <authorList>
            <person name="Pombert J.-F."/>
            <person name="Haag K.L."/>
            <person name="Ebert D."/>
        </authorList>
    </citation>
    <scope>NUCLEOTIDE SEQUENCE [LARGE SCALE GENOMIC DNA]</scope>
    <source>
        <strain evidence="2">IL-BN-2</strain>
    </source>
</reference>
<evidence type="ECO:0000256" key="1">
    <source>
        <dbReference type="SAM" id="MobiDB-lite"/>
    </source>
</evidence>
<gene>
    <name evidence="2" type="ORF">CWI39_1834p0020</name>
</gene>
<evidence type="ECO:0000313" key="2">
    <source>
        <dbReference type="EMBL" id="TBT99962.1"/>
    </source>
</evidence>
<feature type="region of interest" description="Disordered" evidence="1">
    <location>
        <begin position="71"/>
        <end position="90"/>
    </location>
</feature>
<organism evidence="2 3">
    <name type="scientific">Hamiltosporidium magnivora</name>
    <dbReference type="NCBI Taxonomy" id="148818"/>
    <lineage>
        <taxon>Eukaryota</taxon>
        <taxon>Fungi</taxon>
        <taxon>Fungi incertae sedis</taxon>
        <taxon>Microsporidia</taxon>
        <taxon>Dubosqiidae</taxon>
        <taxon>Hamiltosporidium</taxon>
    </lineage>
</organism>
<name>A0A4Q9KYA4_9MICR</name>
<dbReference type="VEuPathDB" id="MicrosporidiaDB:CWI36_1449p0020"/>
<dbReference type="AlphaFoldDB" id="A0A4Q9KYA4"/>
<sequence>MEYKTQSTQQHMTPMKYVEVSNIRNEQVQSEKVTTLQRISLSLKSFFVKIKEKIRDMWKAVYNKIKKKKEETNLEKENEEEFSTNSKYINSGDFNSNNLHNINTNESHVCLDKEVVNIM</sequence>
<dbReference type="Proteomes" id="UP000293045">
    <property type="component" value="Unassembled WGS sequence"/>
</dbReference>
<dbReference type="VEuPathDB" id="MicrosporidiaDB:CWI39_1834p0020"/>
<accession>A0A4Q9KYA4</accession>
<comment type="caution">
    <text evidence="2">The sequence shown here is derived from an EMBL/GenBank/DDBJ whole genome shotgun (WGS) entry which is preliminary data.</text>
</comment>
<protein>
    <submittedName>
        <fullName evidence="2">Uncharacterized protein</fullName>
    </submittedName>
</protein>